<reference evidence="3" key="1">
    <citation type="submission" date="2021-09" db="EMBL/GenBank/DDBJ databases">
        <title>Genome of Aequorivita sp. strain F64183.</title>
        <authorList>
            <person name="Wang Y."/>
        </authorList>
    </citation>
    <scope>NUCLEOTIDE SEQUENCE</scope>
    <source>
        <strain evidence="3">F64183</strain>
    </source>
</reference>
<evidence type="ECO:0000259" key="2">
    <source>
        <dbReference type="Pfam" id="PF18962"/>
    </source>
</evidence>
<gene>
    <name evidence="3" type="ORF">K8344_10020</name>
</gene>
<comment type="caution">
    <text evidence="3">The sequence shown here is derived from an EMBL/GenBank/DDBJ whole genome shotgun (WGS) entry which is preliminary data.</text>
</comment>
<dbReference type="Pfam" id="PF18962">
    <property type="entry name" value="Por_Secre_tail"/>
    <property type="match status" value="1"/>
</dbReference>
<dbReference type="InterPro" id="IPR026444">
    <property type="entry name" value="Secre_tail"/>
</dbReference>
<evidence type="ECO:0000313" key="3">
    <source>
        <dbReference type="EMBL" id="MCG2431455.1"/>
    </source>
</evidence>
<dbReference type="AlphaFoldDB" id="A0A9X1R2C6"/>
<proteinExistence type="predicted"/>
<evidence type="ECO:0000256" key="1">
    <source>
        <dbReference type="ARBA" id="ARBA00022729"/>
    </source>
</evidence>
<dbReference type="EMBL" id="JAIRBB010000008">
    <property type="protein sequence ID" value="MCG2431455.1"/>
    <property type="molecule type" value="Genomic_DNA"/>
</dbReference>
<dbReference type="RefSeq" id="WP_237608552.1">
    <property type="nucleotide sequence ID" value="NZ_JAIRBB010000008.1"/>
</dbReference>
<sequence length="54" mass="5875">MNNIALYNMLGQQVVSQKLNNTNESVNISELQSGVYIATVSIDGASKSFKIVKN</sequence>
<name>A0A9X1R2C6_9FLAO</name>
<feature type="domain" description="Secretion system C-terminal sorting" evidence="2">
    <location>
        <begin position="3"/>
        <end position="51"/>
    </location>
</feature>
<dbReference type="NCBIfam" id="TIGR04183">
    <property type="entry name" value="Por_Secre_tail"/>
    <property type="match status" value="1"/>
</dbReference>
<organism evidence="3 4">
    <name type="scientific">Aequorivita xiaoshiensis</name>
    <dbReference type="NCBI Taxonomy" id="2874476"/>
    <lineage>
        <taxon>Bacteria</taxon>
        <taxon>Pseudomonadati</taxon>
        <taxon>Bacteroidota</taxon>
        <taxon>Flavobacteriia</taxon>
        <taxon>Flavobacteriales</taxon>
        <taxon>Flavobacteriaceae</taxon>
        <taxon>Aequorivita</taxon>
    </lineage>
</organism>
<protein>
    <submittedName>
        <fullName evidence="3">T9SS type A sorting domain-containing protein</fullName>
    </submittedName>
</protein>
<accession>A0A9X1R2C6</accession>
<dbReference type="Proteomes" id="UP001139462">
    <property type="component" value="Unassembled WGS sequence"/>
</dbReference>
<keyword evidence="4" id="KW-1185">Reference proteome</keyword>
<evidence type="ECO:0000313" key="4">
    <source>
        <dbReference type="Proteomes" id="UP001139462"/>
    </source>
</evidence>
<keyword evidence="1" id="KW-0732">Signal</keyword>